<sequence>MSVKLLKELFTRCTQNVQFLCNGWFYRQIDHVAMGSPLDPFLANVFIGKIEKTSLRETINDLEFYCRCTDDIFCETDHNTDVDVVVRKFNSAHPSLKVSAEAKVWAVTCDKAWQRMPYIKDVSEATKRIAAGIGVGIAHHPKATVRSRVMRIKDRLNPSEQSSVVHRIPCLYCPVNYTGRTGRMLGSRIHEHKSAVRQGDALSQVCIGEDKSEWVDVVSEVPQGSVLGPL</sequence>
<accession>A0A3P6PSY5</accession>
<evidence type="ECO:0008006" key="3">
    <source>
        <dbReference type="Google" id="ProtNLM"/>
    </source>
</evidence>
<evidence type="ECO:0000313" key="2">
    <source>
        <dbReference type="Proteomes" id="UP000281553"/>
    </source>
</evidence>
<dbReference type="AlphaFoldDB" id="A0A3P6PSY5"/>
<dbReference type="EMBL" id="UYRU01003490">
    <property type="protein sequence ID" value="VDK35907.1"/>
    <property type="molecule type" value="Genomic_DNA"/>
</dbReference>
<dbReference type="OrthoDB" id="6274432at2759"/>
<keyword evidence="2" id="KW-1185">Reference proteome</keyword>
<gene>
    <name evidence="1" type="ORF">DILT_LOCUS725</name>
</gene>
<protein>
    <recommendedName>
        <fullName evidence="3">Reverse transcriptase domain-containing protein</fullName>
    </recommendedName>
</protein>
<feature type="non-terminal residue" evidence="1">
    <location>
        <position position="230"/>
    </location>
</feature>
<reference evidence="1 2" key="1">
    <citation type="submission" date="2018-11" db="EMBL/GenBank/DDBJ databases">
        <authorList>
            <consortium name="Pathogen Informatics"/>
        </authorList>
    </citation>
    <scope>NUCLEOTIDE SEQUENCE [LARGE SCALE GENOMIC DNA]</scope>
</reference>
<dbReference type="Proteomes" id="UP000281553">
    <property type="component" value="Unassembled WGS sequence"/>
</dbReference>
<dbReference type="PANTHER" id="PTHR21301">
    <property type="entry name" value="REVERSE TRANSCRIPTASE"/>
    <property type="match status" value="1"/>
</dbReference>
<proteinExistence type="predicted"/>
<organism evidence="1 2">
    <name type="scientific">Dibothriocephalus latus</name>
    <name type="common">Fish tapeworm</name>
    <name type="synonym">Diphyllobothrium latum</name>
    <dbReference type="NCBI Taxonomy" id="60516"/>
    <lineage>
        <taxon>Eukaryota</taxon>
        <taxon>Metazoa</taxon>
        <taxon>Spiralia</taxon>
        <taxon>Lophotrochozoa</taxon>
        <taxon>Platyhelminthes</taxon>
        <taxon>Cestoda</taxon>
        <taxon>Eucestoda</taxon>
        <taxon>Diphyllobothriidea</taxon>
        <taxon>Diphyllobothriidae</taxon>
        <taxon>Dibothriocephalus</taxon>
    </lineage>
</organism>
<dbReference type="PANTHER" id="PTHR21301:SF10">
    <property type="entry name" value="REVERSE TRANSCRIPTASE DOMAIN-CONTAINING PROTEIN"/>
    <property type="match status" value="1"/>
</dbReference>
<evidence type="ECO:0000313" key="1">
    <source>
        <dbReference type="EMBL" id="VDK35907.1"/>
    </source>
</evidence>
<name>A0A3P6PSY5_DIBLA</name>